<comment type="similarity">
    <text evidence="11">Belongs to the Thz kinase family.</text>
</comment>
<dbReference type="Proteomes" id="UP000648182">
    <property type="component" value="Unassembled WGS sequence"/>
</dbReference>
<feature type="binding site" evidence="11">
    <location>
        <position position="44"/>
    </location>
    <ligand>
        <name>substrate</name>
    </ligand>
</feature>
<dbReference type="SUPFAM" id="SSF53613">
    <property type="entry name" value="Ribokinase-like"/>
    <property type="match status" value="1"/>
</dbReference>
<dbReference type="InterPro" id="IPR029056">
    <property type="entry name" value="Ribokinase-like"/>
</dbReference>
<organism evidence="12 13">
    <name type="scientific">Bacillus norwichensis</name>
    <dbReference type="NCBI Taxonomy" id="2762217"/>
    <lineage>
        <taxon>Bacteria</taxon>
        <taxon>Bacillati</taxon>
        <taxon>Bacillota</taxon>
        <taxon>Bacilli</taxon>
        <taxon>Bacillales</taxon>
        <taxon>Bacillaceae</taxon>
        <taxon>Bacillus</taxon>
    </lineage>
</organism>
<feature type="binding site" evidence="11">
    <location>
        <position position="193"/>
    </location>
    <ligand>
        <name>substrate</name>
    </ligand>
</feature>
<comment type="catalytic activity">
    <reaction evidence="1 11">
        <text>5-(2-hydroxyethyl)-4-methylthiazole + ATP = 4-methyl-5-(2-phosphooxyethyl)-thiazole + ADP + H(+)</text>
        <dbReference type="Rhea" id="RHEA:24212"/>
        <dbReference type="ChEBI" id="CHEBI:15378"/>
        <dbReference type="ChEBI" id="CHEBI:17957"/>
        <dbReference type="ChEBI" id="CHEBI:30616"/>
        <dbReference type="ChEBI" id="CHEBI:58296"/>
        <dbReference type="ChEBI" id="CHEBI:456216"/>
        <dbReference type="EC" id="2.7.1.50"/>
    </reaction>
</comment>
<evidence type="ECO:0000313" key="13">
    <source>
        <dbReference type="Proteomes" id="UP000648182"/>
    </source>
</evidence>
<dbReference type="RefSeq" id="WP_191816383.1">
    <property type="nucleotide sequence ID" value="NZ_JACSPV010000070.1"/>
</dbReference>
<reference evidence="12 13" key="1">
    <citation type="submission" date="2020-08" db="EMBL/GenBank/DDBJ databases">
        <title>A Genomic Blueprint of the Chicken Gut Microbiome.</title>
        <authorList>
            <person name="Gilroy R."/>
            <person name="Ravi A."/>
            <person name="Getino M."/>
            <person name="Pursley I."/>
            <person name="Horton D.L."/>
            <person name="Alikhan N.-F."/>
            <person name="Baker D."/>
            <person name="Gharbi K."/>
            <person name="Hall N."/>
            <person name="Watson M."/>
            <person name="Adriaenssens E.M."/>
            <person name="Foster-Nyarko E."/>
            <person name="Jarju S."/>
            <person name="Secka A."/>
            <person name="Antonio M."/>
            <person name="Oren A."/>
            <person name="Chaudhuri R."/>
            <person name="La Ragione R.M."/>
            <person name="Hildebrand F."/>
            <person name="Pallen M.J."/>
        </authorList>
    </citation>
    <scope>NUCLEOTIDE SEQUENCE [LARGE SCALE GENOMIC DNA]</scope>
    <source>
        <strain evidence="12 13">Sa1BUA2</strain>
    </source>
</reference>
<evidence type="ECO:0000256" key="8">
    <source>
        <dbReference type="ARBA" id="ARBA00022840"/>
    </source>
</evidence>
<keyword evidence="4 11" id="KW-0808">Transferase</keyword>
<dbReference type="PIRSF" id="PIRSF000513">
    <property type="entry name" value="Thz_kinase"/>
    <property type="match status" value="1"/>
</dbReference>
<comment type="pathway">
    <text evidence="3 11">Cofactor biosynthesis; thiamine diphosphate biosynthesis; 4-methyl-5-(2-phosphoethyl)-thiazole from 5-(2-hydroxyethyl)-4-methylthiazole: step 1/1.</text>
</comment>
<evidence type="ECO:0000313" key="12">
    <source>
        <dbReference type="EMBL" id="MBD8007607.1"/>
    </source>
</evidence>
<dbReference type="Gene3D" id="3.40.1190.20">
    <property type="match status" value="1"/>
</dbReference>
<evidence type="ECO:0000256" key="1">
    <source>
        <dbReference type="ARBA" id="ARBA00001771"/>
    </source>
</evidence>
<keyword evidence="6 11" id="KW-0547">Nucleotide-binding</keyword>
<comment type="cofactor">
    <cofactor evidence="2 11">
        <name>Mg(2+)</name>
        <dbReference type="ChEBI" id="CHEBI:18420"/>
    </cofactor>
</comment>
<keyword evidence="8 11" id="KW-0067">ATP-binding</keyword>
<protein>
    <recommendedName>
        <fullName evidence="11">Hydroxyethylthiazole kinase</fullName>
        <ecNumber evidence="11">2.7.1.50</ecNumber>
    </recommendedName>
    <alternativeName>
        <fullName evidence="11">4-methyl-5-beta-hydroxyethylthiazole kinase</fullName>
        <shortName evidence="11">TH kinase</shortName>
        <shortName evidence="11">Thz kinase</shortName>
    </alternativeName>
</protein>
<evidence type="ECO:0000256" key="11">
    <source>
        <dbReference type="HAMAP-Rule" id="MF_00228"/>
    </source>
</evidence>
<dbReference type="InterPro" id="IPR000417">
    <property type="entry name" value="Hyethyz_kinase"/>
</dbReference>
<keyword evidence="5 11" id="KW-0479">Metal-binding</keyword>
<dbReference type="GO" id="GO:0004417">
    <property type="term" value="F:hydroxyethylthiazole kinase activity"/>
    <property type="evidence" value="ECO:0007669"/>
    <property type="project" value="UniProtKB-EC"/>
</dbReference>
<dbReference type="CDD" id="cd01170">
    <property type="entry name" value="THZ_kinase"/>
    <property type="match status" value="1"/>
</dbReference>
<sequence length="268" mass="28198">MEKEIAELFTKLRYKKPLVHQITNFVTMNDCANVTLAIGASPVMASSPCEAGEMVMLSEALVINIGTLQPESFDGMMAAGKTANSKGIPVVFDPVGAGATAYRTDCAMKIMKEITPAIVRGNASEMNWLIGGRSITKGVDAVHVALSNADIARTVAATYNCIAVVSGNEDAVSNGKHTYLIQNGHPMLTRVTGTGCMSSALIGCFAALSMNHLHSAVAGISLMGIAGELAAASLSDEEGTGTFRVRLVDFISHMSAEMWLEGVRIIEA</sequence>
<feature type="binding site" evidence="11">
    <location>
        <position position="166"/>
    </location>
    <ligand>
        <name>ATP</name>
        <dbReference type="ChEBI" id="CHEBI:30616"/>
    </ligand>
</feature>
<dbReference type="PRINTS" id="PR01099">
    <property type="entry name" value="HYETHTZKNASE"/>
</dbReference>
<keyword evidence="13" id="KW-1185">Reference proteome</keyword>
<dbReference type="NCBIfam" id="NF006830">
    <property type="entry name" value="PRK09355.1"/>
    <property type="match status" value="1"/>
</dbReference>
<evidence type="ECO:0000256" key="4">
    <source>
        <dbReference type="ARBA" id="ARBA00022679"/>
    </source>
</evidence>
<comment type="function">
    <text evidence="11">Catalyzes the phosphorylation of the hydroxyl group of 4-methyl-5-beta-hydroxyethylthiazole (THZ).</text>
</comment>
<proteinExistence type="inferred from homology"/>
<keyword evidence="10 11" id="KW-0784">Thiamine biosynthesis</keyword>
<evidence type="ECO:0000256" key="10">
    <source>
        <dbReference type="ARBA" id="ARBA00022977"/>
    </source>
</evidence>
<evidence type="ECO:0000256" key="5">
    <source>
        <dbReference type="ARBA" id="ARBA00022723"/>
    </source>
</evidence>
<evidence type="ECO:0000256" key="3">
    <source>
        <dbReference type="ARBA" id="ARBA00004868"/>
    </source>
</evidence>
<keyword evidence="9 11" id="KW-0460">Magnesium</keyword>
<evidence type="ECO:0000256" key="6">
    <source>
        <dbReference type="ARBA" id="ARBA00022741"/>
    </source>
</evidence>
<dbReference type="EC" id="2.7.1.50" evidence="11"/>
<comment type="caution">
    <text evidence="12">The sequence shown here is derived from an EMBL/GenBank/DDBJ whole genome shotgun (WGS) entry which is preliminary data.</text>
</comment>
<gene>
    <name evidence="11 12" type="primary">thiM</name>
    <name evidence="12" type="ORF">H9631_21425</name>
</gene>
<evidence type="ECO:0000256" key="9">
    <source>
        <dbReference type="ARBA" id="ARBA00022842"/>
    </source>
</evidence>
<name>A0ABR8VS61_9BACI</name>
<dbReference type="HAMAP" id="MF_00228">
    <property type="entry name" value="Thz_kinase"/>
    <property type="match status" value="1"/>
</dbReference>
<dbReference type="Pfam" id="PF02110">
    <property type="entry name" value="HK"/>
    <property type="match status" value="1"/>
</dbReference>
<keyword evidence="7 11" id="KW-0418">Kinase</keyword>
<evidence type="ECO:0000256" key="7">
    <source>
        <dbReference type="ARBA" id="ARBA00022777"/>
    </source>
</evidence>
<dbReference type="NCBIfam" id="TIGR00694">
    <property type="entry name" value="thiM"/>
    <property type="match status" value="1"/>
</dbReference>
<evidence type="ECO:0000256" key="2">
    <source>
        <dbReference type="ARBA" id="ARBA00001946"/>
    </source>
</evidence>
<dbReference type="EMBL" id="JACSPV010000070">
    <property type="protein sequence ID" value="MBD8007607.1"/>
    <property type="molecule type" value="Genomic_DNA"/>
</dbReference>
<feature type="binding site" evidence="11">
    <location>
        <position position="120"/>
    </location>
    <ligand>
        <name>ATP</name>
        <dbReference type="ChEBI" id="CHEBI:30616"/>
    </ligand>
</feature>
<accession>A0ABR8VS61</accession>